<name>H0I1A5_9HYPH</name>
<evidence type="ECO:0000313" key="1">
    <source>
        <dbReference type="EMBL" id="EHK53267.1"/>
    </source>
</evidence>
<evidence type="ECO:0000313" key="2">
    <source>
        <dbReference type="Proteomes" id="UP000003250"/>
    </source>
</evidence>
<protein>
    <submittedName>
        <fullName evidence="1">RND family efflux transporter MFP subunit</fullName>
    </submittedName>
</protein>
<dbReference type="AlphaFoldDB" id="H0I1A5"/>
<proteinExistence type="predicted"/>
<organism evidence="1 2">
    <name type="scientific">Mesorhizobium alhagi CCNWXJ12-2</name>
    <dbReference type="NCBI Taxonomy" id="1107882"/>
    <lineage>
        <taxon>Bacteria</taxon>
        <taxon>Pseudomonadati</taxon>
        <taxon>Pseudomonadota</taxon>
        <taxon>Alphaproteobacteria</taxon>
        <taxon>Hyphomicrobiales</taxon>
        <taxon>Phyllobacteriaceae</taxon>
        <taxon>Allomesorhizobium</taxon>
    </lineage>
</organism>
<dbReference type="RefSeq" id="WP_008839812.1">
    <property type="nucleotide sequence ID" value="NZ_AHAM01000278.1"/>
</dbReference>
<accession>H0I1A5</accession>
<sequence length="104" mass="12126">MRRIDPAAFTKVSALGFEEQRVNAVLDLAEADSRRGHGYRVFAELTVWECANSLQVPISALFRNGAEWNVFAVLGERTRQVDVEMSIWMKWRPRWRWGQSRRTS</sequence>
<gene>
    <name evidence="1" type="ORF">MAXJ12_31212</name>
</gene>
<keyword evidence="2" id="KW-1185">Reference proteome</keyword>
<reference evidence="1 2" key="1">
    <citation type="journal article" date="2012" name="J. Bacteriol.">
        <title>Draft Genome Sequence of Mesorhizobium alhagi CCNWXJ12-2T, a Novel Salt-Resistant Species Isolated from the Desert of Northwestern China.</title>
        <authorList>
            <person name="Zhou M."/>
            <person name="Chen W."/>
            <person name="Chen H."/>
            <person name="Wei G."/>
        </authorList>
    </citation>
    <scope>NUCLEOTIDE SEQUENCE [LARGE SCALE GENOMIC DNA]</scope>
    <source>
        <strain evidence="1 2">CCNWXJ12-2</strain>
    </source>
</reference>
<dbReference type="EMBL" id="AHAM01000278">
    <property type="protein sequence ID" value="EHK53267.1"/>
    <property type="molecule type" value="Genomic_DNA"/>
</dbReference>
<dbReference type="Proteomes" id="UP000003250">
    <property type="component" value="Unassembled WGS sequence"/>
</dbReference>